<dbReference type="RefSeq" id="WP_013567182.1">
    <property type="nucleotide sequence ID" value="NC_014963.1"/>
</dbReference>
<keyword evidence="1 3" id="KW-0378">Hydrolase</keyword>
<evidence type="ECO:0000256" key="1">
    <source>
        <dbReference type="ARBA" id="ARBA00022801"/>
    </source>
</evidence>
<keyword evidence="4" id="KW-1185">Reference proteome</keyword>
<dbReference type="PANTHER" id="PTHR48081">
    <property type="entry name" value="AB HYDROLASE SUPERFAMILY PROTEIN C4A8.06C"/>
    <property type="match status" value="1"/>
</dbReference>
<protein>
    <submittedName>
        <fullName evidence="3">Dienelactone hydrolase</fullName>
    </submittedName>
</protein>
<organism evidence="3 4">
    <name type="scientific">Terriglobus saanensis (strain ATCC BAA-1853 / DSM 23119 / SP1PR4)</name>
    <dbReference type="NCBI Taxonomy" id="401053"/>
    <lineage>
        <taxon>Bacteria</taxon>
        <taxon>Pseudomonadati</taxon>
        <taxon>Acidobacteriota</taxon>
        <taxon>Terriglobia</taxon>
        <taxon>Terriglobales</taxon>
        <taxon>Acidobacteriaceae</taxon>
        <taxon>Terriglobus</taxon>
    </lineage>
</organism>
<evidence type="ECO:0000313" key="3">
    <source>
        <dbReference type="EMBL" id="ADV81449.1"/>
    </source>
</evidence>
<feature type="domain" description="BD-FAE-like" evidence="2">
    <location>
        <begin position="68"/>
        <end position="286"/>
    </location>
</feature>
<dbReference type="Pfam" id="PF20434">
    <property type="entry name" value="BD-FAE"/>
    <property type="match status" value="1"/>
</dbReference>
<dbReference type="HOGENOM" id="CLU_012494_4_0_0"/>
<name>E8V4P5_TERSS</name>
<dbReference type="STRING" id="401053.AciPR4_0614"/>
<accession>E8V4P5</accession>
<dbReference type="Gene3D" id="3.40.50.1820">
    <property type="entry name" value="alpha/beta hydrolase"/>
    <property type="match status" value="1"/>
</dbReference>
<dbReference type="SUPFAM" id="SSF53474">
    <property type="entry name" value="alpha/beta-Hydrolases"/>
    <property type="match status" value="1"/>
</dbReference>
<dbReference type="InterPro" id="IPR049492">
    <property type="entry name" value="BD-FAE-like_dom"/>
</dbReference>
<dbReference type="KEGG" id="tsa:AciPR4_0614"/>
<dbReference type="PANTHER" id="PTHR48081:SF13">
    <property type="entry name" value="ALPHA_BETA HYDROLASE"/>
    <property type="match status" value="1"/>
</dbReference>
<dbReference type="eggNOG" id="COG0657">
    <property type="taxonomic scope" value="Bacteria"/>
</dbReference>
<proteinExistence type="predicted"/>
<reference evidence="3 4" key="1">
    <citation type="journal article" date="2012" name="Stand. Genomic Sci.">
        <title>Complete genome sequence of Terriglobus saanensis type strain SP1PR4(T), an Acidobacteria from tundra soil.</title>
        <authorList>
            <person name="Rawat S.R."/>
            <person name="Mannisto M.K."/>
            <person name="Starovoytov V."/>
            <person name="Goodwin L."/>
            <person name="Nolan M."/>
            <person name="Hauser L."/>
            <person name="Land M."/>
            <person name="Davenport K.W."/>
            <person name="Woyke T."/>
            <person name="Haggblom M.M."/>
        </authorList>
    </citation>
    <scope>NUCLEOTIDE SEQUENCE</scope>
    <source>
        <strain evidence="4">ATCC BAA-1853 / DSM 23119 / SP1PR4</strain>
    </source>
</reference>
<evidence type="ECO:0000259" key="2">
    <source>
        <dbReference type="Pfam" id="PF20434"/>
    </source>
</evidence>
<dbReference type="Proteomes" id="UP000006844">
    <property type="component" value="Chromosome"/>
</dbReference>
<gene>
    <name evidence="3" type="ordered locus">AciPR4_0614</name>
</gene>
<sequence>MKTSVLGLALIFAWPLMEARAQLEKPEIQPATVREDVFRRGATPFPGRVLGYHGIEFSNLVGYRPLEMDLYLPAKTTTKYPLVIWIHGGGWSRGDARTSGAFKNWPAVLASLAARGFVVASVDYRMSSEAHFPAAIQDVKASVRFLRANAAKYNIDPDQIFVWGGSAGGHLAALAATTCGVKAFEPQPSTGRLTRAEMASAAAADANTSDCVQGAIGWYGVFDLNMDGSANSVQFLGCKKEDCVEQMKQASPLTYVSPSAPPMFLLHGTADKTVPPKQTEMFAAALKQAHVPVQTLYIPGADHGWIGATPDSTRTASQLAIERTFVYLDSTTKHK</sequence>
<dbReference type="EMBL" id="CP002467">
    <property type="protein sequence ID" value="ADV81449.1"/>
    <property type="molecule type" value="Genomic_DNA"/>
</dbReference>
<dbReference type="GO" id="GO:0016787">
    <property type="term" value="F:hydrolase activity"/>
    <property type="evidence" value="ECO:0007669"/>
    <property type="project" value="UniProtKB-KW"/>
</dbReference>
<dbReference type="AlphaFoldDB" id="E8V4P5"/>
<evidence type="ECO:0000313" key="4">
    <source>
        <dbReference type="Proteomes" id="UP000006844"/>
    </source>
</evidence>
<dbReference type="InterPro" id="IPR050300">
    <property type="entry name" value="GDXG_lipolytic_enzyme"/>
</dbReference>
<dbReference type="InterPro" id="IPR029058">
    <property type="entry name" value="AB_hydrolase_fold"/>
</dbReference>